<evidence type="ECO:0008006" key="3">
    <source>
        <dbReference type="Google" id="ProtNLM"/>
    </source>
</evidence>
<comment type="caution">
    <text evidence="1">The sequence shown here is derived from an EMBL/GenBank/DDBJ whole genome shotgun (WGS) entry which is preliminary data.</text>
</comment>
<name>A0A140L907_9FIRM</name>
<reference evidence="1 2" key="1">
    <citation type="submission" date="2015-12" db="EMBL/GenBank/DDBJ databases">
        <title>Draft genome sequence of the thermoanaerobe Thermotalea metallivorans, an isolate from the runoff channel of the Great Artesian Basin, Australia.</title>
        <authorList>
            <person name="Patel B.K."/>
        </authorList>
    </citation>
    <scope>NUCLEOTIDE SEQUENCE [LARGE SCALE GENOMIC DNA]</scope>
    <source>
        <strain evidence="1 2">B2-1</strain>
    </source>
</reference>
<sequence>MAVVRPFKGIRPQPELADKVASLPYDVMNREEAKEMAKGNPYSFLHVGRSEIDLDDSVDAYDPKVYETARRNLDKMIEDGILFQDAQPMFYIYRQIMDGRVQTGIVGCTSIDDYMNDIIKKHEFTRPEKEVDRINNFDYCDANTEPIFLTYKANKEINTIVNDWIKFHKPVYNFTTDDGITHIVWVIDNQDLVNKIQKIFADIDYLYIADGHHRSASSVKVGLKRREENPNYTGDEEFNFFMSVIFPDEDLFIMDYNRVVKDLNGLTKEEFLDKVKEKFAVEVYEGEGQYKPERKHTFGMYLDDTWYKLTAKEGTYDDNDPVDRLDVSILQKNLLHPILGIENPRTDKRIDFVGGIRGLGELEKRVAQDMTVAFSMYPTTIDDLISIADAGEVMPPKSTWFEPKLRSGLFVHRLY</sequence>
<accession>A0A140L907</accession>
<dbReference type="InterPro" id="IPR008323">
    <property type="entry name" value="UCP033563"/>
</dbReference>
<keyword evidence="2" id="KW-1185">Reference proteome</keyword>
<dbReference type="PATRIC" id="fig|520762.4.peg.636"/>
<gene>
    <name evidence="1" type="ORF">AN619_05600</name>
</gene>
<dbReference type="EMBL" id="LOEE01000019">
    <property type="protein sequence ID" value="KXG77032.1"/>
    <property type="molecule type" value="Genomic_DNA"/>
</dbReference>
<dbReference type="AlphaFoldDB" id="A0A140L907"/>
<organism evidence="1 2">
    <name type="scientific">Thermotalea metallivorans</name>
    <dbReference type="NCBI Taxonomy" id="520762"/>
    <lineage>
        <taxon>Bacteria</taxon>
        <taxon>Bacillati</taxon>
        <taxon>Bacillota</taxon>
        <taxon>Clostridia</taxon>
        <taxon>Peptostreptococcales</taxon>
        <taxon>Thermotaleaceae</taxon>
        <taxon>Thermotalea</taxon>
    </lineage>
</organism>
<dbReference type="Pfam" id="PF06245">
    <property type="entry name" value="DUF1015"/>
    <property type="match status" value="1"/>
</dbReference>
<proteinExistence type="predicted"/>
<dbReference type="STRING" id="520762.AN619_05600"/>
<dbReference type="OrthoDB" id="9781616at2"/>
<protein>
    <recommendedName>
        <fullName evidence="3">DUF1015 domain-containing protein</fullName>
    </recommendedName>
</protein>
<dbReference type="PIRSF" id="PIRSF033563">
    <property type="entry name" value="UCP033563"/>
    <property type="match status" value="1"/>
</dbReference>
<dbReference type="RefSeq" id="WP_068554881.1">
    <property type="nucleotide sequence ID" value="NZ_LOEE01000019.1"/>
</dbReference>
<dbReference type="Proteomes" id="UP000070456">
    <property type="component" value="Unassembled WGS sequence"/>
</dbReference>
<dbReference type="PANTHER" id="PTHR36454:SF1">
    <property type="entry name" value="DUF1015 DOMAIN-CONTAINING PROTEIN"/>
    <property type="match status" value="1"/>
</dbReference>
<evidence type="ECO:0000313" key="2">
    <source>
        <dbReference type="Proteomes" id="UP000070456"/>
    </source>
</evidence>
<evidence type="ECO:0000313" key="1">
    <source>
        <dbReference type="EMBL" id="KXG77032.1"/>
    </source>
</evidence>
<dbReference type="PANTHER" id="PTHR36454">
    <property type="entry name" value="LMO2823 PROTEIN"/>
    <property type="match status" value="1"/>
</dbReference>